<proteinExistence type="predicted"/>
<evidence type="ECO:0000313" key="2">
    <source>
        <dbReference type="Proteomes" id="UP001301140"/>
    </source>
</evidence>
<dbReference type="EMBL" id="JARGEQ010000082">
    <property type="protein sequence ID" value="MDF1586305.1"/>
    <property type="molecule type" value="Genomic_DNA"/>
</dbReference>
<evidence type="ECO:0000313" key="1">
    <source>
        <dbReference type="EMBL" id="MDF1586305.1"/>
    </source>
</evidence>
<dbReference type="AlphaFoldDB" id="A0AAP3XR30"/>
<comment type="caution">
    <text evidence="1">The sequence shown here is derived from an EMBL/GenBank/DDBJ whole genome shotgun (WGS) entry which is preliminary data.</text>
</comment>
<dbReference type="Gene3D" id="3.40.50.2000">
    <property type="entry name" value="Glycogen Phosphorylase B"/>
    <property type="match status" value="1"/>
</dbReference>
<accession>A0AAP3XR30</accession>
<dbReference type="SUPFAM" id="SSF53756">
    <property type="entry name" value="UDP-Glycosyltransferase/glycogen phosphorylase"/>
    <property type="match status" value="1"/>
</dbReference>
<protein>
    <recommendedName>
        <fullName evidence="3">Glycosyltransferase family 4 protein</fullName>
    </recommendedName>
</protein>
<dbReference type="Proteomes" id="UP001301140">
    <property type="component" value="Unassembled WGS sequence"/>
</dbReference>
<organism evidence="1 2">
    <name type="scientific">Marinimicrococcus flavescens</name>
    <dbReference type="NCBI Taxonomy" id="3031815"/>
    <lineage>
        <taxon>Bacteria</taxon>
        <taxon>Pseudomonadati</taxon>
        <taxon>Pseudomonadota</taxon>
        <taxon>Alphaproteobacteria</taxon>
        <taxon>Geminicoccales</taxon>
        <taxon>Geminicoccaceae</taxon>
        <taxon>Marinimicrococcus</taxon>
    </lineage>
</organism>
<reference evidence="1 2" key="1">
    <citation type="submission" date="2023-03" db="EMBL/GenBank/DDBJ databases">
        <title>YIM 152171 draft genome.</title>
        <authorList>
            <person name="Yang Z."/>
        </authorList>
    </citation>
    <scope>NUCLEOTIDE SEQUENCE [LARGE SCALE GENOMIC DNA]</scope>
    <source>
        <strain evidence="1 2">YIM 152171</strain>
    </source>
</reference>
<sequence>MLHFLYTPYTFTKGSYGRYEDANAEIVKHGARVLGGLGPVHVSSFHAGRITDRPDDALLGHPTWGPPDLAADWMRDNALEEDAAGHPNAYVIMPWVPRFPPEWHMPFIERQLRAARRIFGLCGAHWAEETRVLDDGSLQAEVSDKLVAVNMGCTAALLPFREGRCVSARPTLLHVSHLGSYKRFDRLLASIHGLDVRLCIATRSLPRGLLNLDAQGVGRVQIHCLGVIDNGDPGFNRFVLDEVDFYIHTSDLDAQATAVLEAAARGVVPMVTPESGFRSPFAIHLCEDPARNREIIARALAMPEAEYRERARGLRRQILEEHGWEHVFGTIWRTIAADLASVRAAA</sequence>
<keyword evidence="2" id="KW-1185">Reference proteome</keyword>
<gene>
    <name evidence="1" type="ORF">PZ740_07890</name>
</gene>
<dbReference type="RefSeq" id="WP_327788722.1">
    <property type="nucleotide sequence ID" value="NZ_JARGEQ010000082.1"/>
</dbReference>
<name>A0AAP3XR30_9PROT</name>
<evidence type="ECO:0008006" key="3">
    <source>
        <dbReference type="Google" id="ProtNLM"/>
    </source>
</evidence>